<comment type="caution">
    <text evidence="1">The sequence shown here is derived from an EMBL/GenBank/DDBJ whole genome shotgun (WGS) entry which is preliminary data.</text>
</comment>
<reference evidence="1 3" key="1">
    <citation type="journal article" date="2018" name="Gigascience">
        <title>Genomes of trombidid mites reveal novel predicted allergens and laterally-transferred genes associated with secondary metabolism.</title>
        <authorList>
            <person name="Dong X."/>
            <person name="Chaisiri K."/>
            <person name="Xia D."/>
            <person name="Armstrong S.D."/>
            <person name="Fang Y."/>
            <person name="Donnelly M.J."/>
            <person name="Kadowaki T."/>
            <person name="McGarry J.W."/>
            <person name="Darby A.C."/>
            <person name="Makepeace B.L."/>
        </authorList>
    </citation>
    <scope>NUCLEOTIDE SEQUENCE [LARGE SCALE GENOMIC DNA]</scope>
    <source>
        <strain evidence="1">UoL-WK</strain>
    </source>
</reference>
<proteinExistence type="predicted"/>
<protein>
    <submittedName>
        <fullName evidence="1">Transportin-3-like protein</fullName>
    </submittedName>
</protein>
<dbReference type="EMBL" id="NCKU01003383">
    <property type="protein sequence ID" value="RWS07628.1"/>
    <property type="molecule type" value="Genomic_DNA"/>
</dbReference>
<name>A0A3S3NI60_9ACAR</name>
<dbReference type="InterPro" id="IPR051345">
    <property type="entry name" value="Importin_beta-like_NTR"/>
</dbReference>
<keyword evidence="3" id="KW-1185">Reference proteome</keyword>
<dbReference type="AlphaFoldDB" id="A0A3S3NI60"/>
<dbReference type="EMBL" id="NCKU01006826">
    <property type="protein sequence ID" value="RWS03122.1"/>
    <property type="molecule type" value="Genomic_DNA"/>
</dbReference>
<gene>
    <name evidence="2" type="ORF">B4U79_01102</name>
    <name evidence="1" type="ORF">B4U79_07506</name>
</gene>
<dbReference type="InterPro" id="IPR057941">
    <property type="entry name" value="TPR_TNPO3_IPO13_2nd"/>
</dbReference>
<dbReference type="GO" id="GO:0005737">
    <property type="term" value="C:cytoplasm"/>
    <property type="evidence" value="ECO:0007669"/>
    <property type="project" value="TreeGrafter"/>
</dbReference>
<dbReference type="PANTHER" id="PTHR12363">
    <property type="entry name" value="TRANSPORTIN 3 AND IMPORTIN 13"/>
    <property type="match status" value="1"/>
</dbReference>
<dbReference type="GO" id="GO:0006606">
    <property type="term" value="P:protein import into nucleus"/>
    <property type="evidence" value="ECO:0007669"/>
    <property type="project" value="TreeGrafter"/>
</dbReference>
<dbReference type="InterPro" id="IPR058537">
    <property type="entry name" value="TPR_TNPO3_IPO13_4th"/>
</dbReference>
<dbReference type="InterPro" id="IPR016024">
    <property type="entry name" value="ARM-type_fold"/>
</dbReference>
<organism evidence="1 3">
    <name type="scientific">Dinothrombium tinctorium</name>
    <dbReference type="NCBI Taxonomy" id="1965070"/>
    <lineage>
        <taxon>Eukaryota</taxon>
        <taxon>Metazoa</taxon>
        <taxon>Ecdysozoa</taxon>
        <taxon>Arthropoda</taxon>
        <taxon>Chelicerata</taxon>
        <taxon>Arachnida</taxon>
        <taxon>Acari</taxon>
        <taxon>Acariformes</taxon>
        <taxon>Trombidiformes</taxon>
        <taxon>Prostigmata</taxon>
        <taxon>Anystina</taxon>
        <taxon>Parasitengona</taxon>
        <taxon>Trombidioidea</taxon>
        <taxon>Trombidiidae</taxon>
        <taxon>Dinothrombium</taxon>
    </lineage>
</organism>
<dbReference type="PANTHER" id="PTHR12363:SF42">
    <property type="entry name" value="TRANSPORTIN-3"/>
    <property type="match status" value="1"/>
</dbReference>
<dbReference type="STRING" id="1965070.A0A3S3NI60"/>
<dbReference type="Pfam" id="PF24139">
    <property type="entry name" value="TPR_TNPO3_IPO13_4th"/>
    <property type="match status" value="1"/>
</dbReference>
<accession>A0A3S3NI60</accession>
<dbReference type="OrthoDB" id="435593at2759"/>
<dbReference type="Pfam" id="PF24138">
    <property type="entry name" value="TPR_TNPO3_IPO13_2nd"/>
    <property type="match status" value="1"/>
</dbReference>
<sequence>MSSNEMMSAEIQSQPELSVVLSVIKTLYNNESLNENKEMASQWLGNLQKSIYAWKISDELLINKCDVESCYFAAQTLRTKIQFNFNELPPEAYSSLKDSIINHLKSINESVIQTQLALAITYLAILVPSWTNPIEELVSQNLNRSVLIEILTLLPEELDMSRHQNLRGIGANRRQQFTAYLSKIAPQIITLLQNTLQETQAQATRIQSQNSISNEKLIAKTYRCLGAWITIIDKNDINLIEPLLSAIFNSLRDTNCSDVIHDAASDTISGAALLCEDYEKYHQLTHYLLNQIYQLEVVYHHSVANEDIDKSVNYARIFTEMAETIVNPLVIQAAYATITSNDSTSVGIPGLKIVDLLLDCVGHYDYEVAEITFHFWYRFSELVNKKGTHLLNLFGSVANRLLLGLTRHCKLEPDHEGLLGLESDLHEFRLRVRDLVKEIVFIIGASNYLAYNNIVSTLQSELSLLISNPSTSQVNWEEVEAKLFIISCIIRDVYDNEAIISQIISMIMMTAYNKPQQLQQQHSPQPQPSIHPQILTTCCVILGELSDWLEASPHYLDSVLSYLLTIITSCPKPTNINSNNDQHKTEQTTLSSVAAASLQQIIGCCASKHLIGNWNLISILIQICSQLDLILNENAAHNLLQCCSTIISTSNESQSRQQQEQLIVQLLSPHLTKLKDIVTGKEVGTSRSDPVIYLDRIASVFRNLRLIPVPESENMATFPLKQTINDQMWPLIHQILTQTSVSGDSRIVERSCRCLRFVIRCLKPYWLLQPVATTIVSLYQQYPKHSSYLYLASILADEFLSVSDEVKGLTPEQMEEINNGLISMLNAFCLSTFQLLTAPECQLRNHPDTIDDFFRLCTRFLQKNATKFLTESMLDSIINLTIASIQLNHREANNSVTKFLIELLDAGKSVSSEPKAKQAITRLLHEQDIGQKLMDALINCALFGLPSYFVPDMAEILWELITWDRAAVEKWLANTLKNVPTENKAGVVSATHQQLQEFYESVTNAKNPKFVASSLRYLSRLYR</sequence>
<evidence type="ECO:0000313" key="1">
    <source>
        <dbReference type="EMBL" id="RWS03122.1"/>
    </source>
</evidence>
<dbReference type="Proteomes" id="UP000285301">
    <property type="component" value="Unassembled WGS sequence"/>
</dbReference>
<reference evidence="1" key="2">
    <citation type="submission" date="2018-11" db="EMBL/GenBank/DDBJ databases">
        <title>Trombidioid mite genomics.</title>
        <authorList>
            <person name="Dong X."/>
        </authorList>
    </citation>
    <scope>NUCLEOTIDE SEQUENCE</scope>
    <source>
        <strain evidence="1">UoL-WK</strain>
    </source>
</reference>
<evidence type="ECO:0000313" key="3">
    <source>
        <dbReference type="Proteomes" id="UP000285301"/>
    </source>
</evidence>
<dbReference type="InterPro" id="IPR011989">
    <property type="entry name" value="ARM-like"/>
</dbReference>
<evidence type="ECO:0000313" key="2">
    <source>
        <dbReference type="EMBL" id="RWS07628.1"/>
    </source>
</evidence>
<dbReference type="SUPFAM" id="SSF48371">
    <property type="entry name" value="ARM repeat"/>
    <property type="match status" value="1"/>
</dbReference>
<dbReference type="Gene3D" id="1.25.10.10">
    <property type="entry name" value="Leucine-rich Repeat Variant"/>
    <property type="match status" value="1"/>
</dbReference>